<dbReference type="Proteomes" id="UP000612680">
    <property type="component" value="Chromosome"/>
</dbReference>
<name>A0ABX7I671_9BACT</name>
<accession>A0ABX7I671</accession>
<dbReference type="Gene3D" id="1.25.40.20">
    <property type="entry name" value="Ankyrin repeat-containing domain"/>
    <property type="match status" value="2"/>
</dbReference>
<keyword evidence="5" id="KW-1185">Reference proteome</keyword>
<keyword evidence="1" id="KW-0677">Repeat</keyword>
<dbReference type="Pfam" id="PF12796">
    <property type="entry name" value="Ank_2"/>
    <property type="match status" value="1"/>
</dbReference>
<dbReference type="InterPro" id="IPR002110">
    <property type="entry name" value="Ankyrin_rpt"/>
</dbReference>
<dbReference type="PANTHER" id="PTHR24198:SF165">
    <property type="entry name" value="ANKYRIN REPEAT-CONTAINING PROTEIN-RELATED"/>
    <property type="match status" value="1"/>
</dbReference>
<reference evidence="4 5" key="1">
    <citation type="submission" date="2020-06" db="EMBL/GenBank/DDBJ databases">
        <title>Dyadobacter sandarakinus sp. nov., isolated from the soil of the Arctic Yellow River Station.</title>
        <authorList>
            <person name="Zhang Y."/>
            <person name="Peng F."/>
        </authorList>
    </citation>
    <scope>NUCLEOTIDE SEQUENCE [LARGE SCALE GENOMIC DNA]</scope>
    <source>
        <strain evidence="4 5">Q3-56</strain>
    </source>
</reference>
<evidence type="ECO:0000313" key="5">
    <source>
        <dbReference type="Proteomes" id="UP000612680"/>
    </source>
</evidence>
<evidence type="ECO:0000256" key="1">
    <source>
        <dbReference type="ARBA" id="ARBA00022737"/>
    </source>
</evidence>
<evidence type="ECO:0000256" key="2">
    <source>
        <dbReference type="ARBA" id="ARBA00023043"/>
    </source>
</evidence>
<dbReference type="PROSITE" id="PS50297">
    <property type="entry name" value="ANK_REP_REGION"/>
    <property type="match status" value="1"/>
</dbReference>
<feature type="repeat" description="ANK" evidence="3">
    <location>
        <begin position="325"/>
        <end position="357"/>
    </location>
</feature>
<gene>
    <name evidence="4" type="ORF">HWI92_08780</name>
</gene>
<dbReference type="RefSeq" id="WP_204662832.1">
    <property type="nucleotide sequence ID" value="NZ_CP056775.1"/>
</dbReference>
<organism evidence="4 5">
    <name type="scientific">Dyadobacter sandarakinus</name>
    <dbReference type="NCBI Taxonomy" id="2747268"/>
    <lineage>
        <taxon>Bacteria</taxon>
        <taxon>Pseudomonadati</taxon>
        <taxon>Bacteroidota</taxon>
        <taxon>Cytophagia</taxon>
        <taxon>Cytophagales</taxon>
        <taxon>Spirosomataceae</taxon>
        <taxon>Dyadobacter</taxon>
    </lineage>
</organism>
<evidence type="ECO:0000313" key="4">
    <source>
        <dbReference type="EMBL" id="QRR00987.1"/>
    </source>
</evidence>
<sequence>MNTTTALPLVEEPTPAFYHELARQLLEACRSADGETILYIQKYHPNPTQLKNLGKAGANFDMHDARLILAREHGFEDWQHFDNHLHALGDPASVTSLFERGADAIVKGDTSTLRKVLAAAPRIVKARSGRAHHATLLHYITANGVEEFRQLVPPNAGEIGRMLLEMGSEPDAMLHAYGNGPGTPLELLVSSAHHGRAGVQGELTTLLLDYGAAIEGIRQDGSPLLLALSSGYPNTAEILAARGARAVNIVTAAGLGYIDAVDSYFDKNKNLDHGMQCVQAIWLTVDNTAEANAALAFVWAAMNNRIGVVDLLIQKGVGIASKDHRGWTALHWAATCGHSELVRLLLRHKAPLEAHNEVGGTVLDQTLWATSHNGLKDEHLAIIHMLLNANARLHIWWLLTDLRPPLDEKVSSILQQCHG</sequence>
<dbReference type="SUPFAM" id="SSF48403">
    <property type="entry name" value="Ankyrin repeat"/>
    <property type="match status" value="1"/>
</dbReference>
<evidence type="ECO:0000256" key="3">
    <source>
        <dbReference type="PROSITE-ProRule" id="PRU00023"/>
    </source>
</evidence>
<dbReference type="PANTHER" id="PTHR24198">
    <property type="entry name" value="ANKYRIN REPEAT AND PROTEIN KINASE DOMAIN-CONTAINING PROTEIN"/>
    <property type="match status" value="1"/>
</dbReference>
<keyword evidence="2 3" id="KW-0040">ANK repeat</keyword>
<dbReference type="EMBL" id="CP056775">
    <property type="protein sequence ID" value="QRR00987.1"/>
    <property type="molecule type" value="Genomic_DNA"/>
</dbReference>
<dbReference type="InterPro" id="IPR036770">
    <property type="entry name" value="Ankyrin_rpt-contain_sf"/>
</dbReference>
<dbReference type="SMART" id="SM00248">
    <property type="entry name" value="ANK"/>
    <property type="match status" value="3"/>
</dbReference>
<dbReference type="PROSITE" id="PS50088">
    <property type="entry name" value="ANK_REPEAT"/>
    <property type="match status" value="1"/>
</dbReference>
<protein>
    <submittedName>
        <fullName evidence="4">Ankyrin repeat domain-containing protein</fullName>
    </submittedName>
</protein>
<proteinExistence type="predicted"/>